<dbReference type="EMBL" id="JBHSFV010000001">
    <property type="protein sequence ID" value="MFC4632593.1"/>
    <property type="molecule type" value="Genomic_DNA"/>
</dbReference>
<organism evidence="1 2">
    <name type="scientific">Dokdonia ponticola</name>
    <dbReference type="NCBI Taxonomy" id="2041041"/>
    <lineage>
        <taxon>Bacteria</taxon>
        <taxon>Pseudomonadati</taxon>
        <taxon>Bacteroidota</taxon>
        <taxon>Flavobacteriia</taxon>
        <taxon>Flavobacteriales</taxon>
        <taxon>Flavobacteriaceae</taxon>
        <taxon>Dokdonia</taxon>
    </lineage>
</organism>
<evidence type="ECO:0000313" key="2">
    <source>
        <dbReference type="Proteomes" id="UP001596043"/>
    </source>
</evidence>
<accession>A0ABV9HRW6</accession>
<evidence type="ECO:0000313" key="1">
    <source>
        <dbReference type="EMBL" id="MFC4632593.1"/>
    </source>
</evidence>
<gene>
    <name evidence="1" type="ORF">ACFO3O_01665</name>
</gene>
<keyword evidence="2" id="KW-1185">Reference proteome</keyword>
<reference evidence="2" key="1">
    <citation type="journal article" date="2019" name="Int. J. Syst. Evol. Microbiol.">
        <title>The Global Catalogue of Microorganisms (GCM) 10K type strain sequencing project: providing services to taxonomists for standard genome sequencing and annotation.</title>
        <authorList>
            <consortium name="The Broad Institute Genomics Platform"/>
            <consortium name="The Broad Institute Genome Sequencing Center for Infectious Disease"/>
            <person name="Wu L."/>
            <person name="Ma J."/>
        </authorList>
    </citation>
    <scope>NUCLEOTIDE SEQUENCE [LARGE SCALE GENOMIC DNA]</scope>
    <source>
        <strain evidence="2">YJ-61-S</strain>
    </source>
</reference>
<name>A0ABV9HRW6_9FLAO</name>
<dbReference type="RefSeq" id="WP_379976794.1">
    <property type="nucleotide sequence ID" value="NZ_JBHSFV010000001.1"/>
</dbReference>
<dbReference type="Proteomes" id="UP001596043">
    <property type="component" value="Unassembled WGS sequence"/>
</dbReference>
<comment type="caution">
    <text evidence="1">The sequence shown here is derived from an EMBL/GenBank/DDBJ whole genome shotgun (WGS) entry which is preliminary data.</text>
</comment>
<protein>
    <submittedName>
        <fullName evidence="1">Uncharacterized protein</fullName>
    </submittedName>
</protein>
<proteinExistence type="predicted"/>
<sequence>MSLQVSFRVVGLYCYFENLQLSNVSPQSTVQEVMNAVQGAESAFSYKSVDMGGKEIVDTMSYDFTSNSRTPYNSSGTPAQGSRDLSNKMGDTSLVWQYYRSVTGSIDGSVCEIKLLSQGQPSFATTPLDYNDSFFGSLPANFQISTYNLTWRLVEIQMSPEKQAAFMLAKANAIKSYK</sequence>